<dbReference type="RefSeq" id="WP_311760815.1">
    <property type="nucleotide sequence ID" value="NZ_JAVRQI010000014.1"/>
</dbReference>
<dbReference type="EMBL" id="JAVRQI010000014">
    <property type="protein sequence ID" value="MDT1063727.1"/>
    <property type="molecule type" value="Genomic_DNA"/>
</dbReference>
<protein>
    <recommendedName>
        <fullName evidence="3">TetR/AcrR family transcriptional regulator</fullName>
    </recommendedName>
</protein>
<proteinExistence type="predicted"/>
<gene>
    <name evidence="1" type="ORF">RM190_17805</name>
</gene>
<organism evidence="1 2">
    <name type="scientific">Paracoccus broussonetiae</name>
    <dbReference type="NCBI Taxonomy" id="3075834"/>
    <lineage>
        <taxon>Bacteria</taxon>
        <taxon>Pseudomonadati</taxon>
        <taxon>Pseudomonadota</taxon>
        <taxon>Alphaproteobacteria</taxon>
        <taxon>Rhodobacterales</taxon>
        <taxon>Paracoccaceae</taxon>
        <taxon>Paracoccus</taxon>
    </lineage>
</organism>
<accession>A0ABU3EIW3</accession>
<dbReference type="Gene3D" id="1.10.357.10">
    <property type="entry name" value="Tetracycline Repressor, domain 2"/>
    <property type="match status" value="1"/>
</dbReference>
<evidence type="ECO:0000313" key="2">
    <source>
        <dbReference type="Proteomes" id="UP001251085"/>
    </source>
</evidence>
<comment type="caution">
    <text evidence="1">The sequence shown here is derived from an EMBL/GenBank/DDBJ whole genome shotgun (WGS) entry which is preliminary data.</text>
</comment>
<dbReference type="Proteomes" id="UP001251085">
    <property type="component" value="Unassembled WGS sequence"/>
</dbReference>
<evidence type="ECO:0008006" key="3">
    <source>
        <dbReference type="Google" id="ProtNLM"/>
    </source>
</evidence>
<evidence type="ECO:0000313" key="1">
    <source>
        <dbReference type="EMBL" id="MDT1063727.1"/>
    </source>
</evidence>
<keyword evidence="2" id="KW-1185">Reference proteome</keyword>
<reference evidence="2" key="1">
    <citation type="submission" date="2023-07" db="EMBL/GenBank/DDBJ databases">
        <title>Characterization of two Paracoccaceae strains isolated from Phycosphere and proposal of Xinfangfangia lacusdiani sp. nov.</title>
        <authorList>
            <person name="Deng Y."/>
            <person name="Zhang Y.Q."/>
        </authorList>
    </citation>
    <scope>NUCLEOTIDE SEQUENCE [LARGE SCALE GENOMIC DNA]</scope>
    <source>
        <strain evidence="2">CPCC 101403</strain>
    </source>
</reference>
<name>A0ABU3EIW3_9RHOB</name>
<sequence>MRYPGRPGGNLYSDAVEAFTGLLSRHGAIPSIGMVEDELGIDRGGLLDLFPDENALLGAMAQNALMRLHDQFVRVMAGVTDSDPITQFEMLADVYVEWAYLHPREASIIGSMPDNEFRQNGELMRYETAIHELMQRMLGRACDMGLLDKDEDLELLVSTAHTFAFGAITKMLVGDLGRWLPGMTEREAVRKMLHTFVRKILRKQ</sequence>